<name>A0ABS8ZAW7_9PSEU</name>
<dbReference type="EMBL" id="JAJVCN010000001">
    <property type="protein sequence ID" value="MCE7003955.1"/>
    <property type="molecule type" value="Genomic_DNA"/>
</dbReference>
<gene>
    <name evidence="2" type="ORF">LWC34_14110</name>
</gene>
<feature type="region of interest" description="Disordered" evidence="1">
    <location>
        <begin position="1"/>
        <end position="40"/>
    </location>
</feature>
<evidence type="ECO:0000313" key="2">
    <source>
        <dbReference type="EMBL" id="MCE7003955.1"/>
    </source>
</evidence>
<proteinExistence type="predicted"/>
<reference evidence="2 3" key="1">
    <citation type="submission" date="2021-12" db="EMBL/GenBank/DDBJ databases">
        <title>Genome sequence of Kibdelosporangium philippinense ATCC 49844.</title>
        <authorList>
            <person name="Fedorov E.A."/>
            <person name="Omeragic M."/>
            <person name="Shalygina K.F."/>
            <person name="Maclea K.S."/>
        </authorList>
    </citation>
    <scope>NUCLEOTIDE SEQUENCE [LARGE SCALE GENOMIC DNA]</scope>
    <source>
        <strain evidence="2 3">ATCC 49844</strain>
    </source>
</reference>
<evidence type="ECO:0000256" key="1">
    <source>
        <dbReference type="SAM" id="MobiDB-lite"/>
    </source>
</evidence>
<protein>
    <submittedName>
        <fullName evidence="2">Uncharacterized protein</fullName>
    </submittedName>
</protein>
<comment type="caution">
    <text evidence="2">The sequence shown here is derived from an EMBL/GenBank/DDBJ whole genome shotgun (WGS) entry which is preliminary data.</text>
</comment>
<evidence type="ECO:0000313" key="3">
    <source>
        <dbReference type="Proteomes" id="UP001521150"/>
    </source>
</evidence>
<feature type="compositionally biased region" description="Basic and acidic residues" evidence="1">
    <location>
        <begin position="16"/>
        <end position="40"/>
    </location>
</feature>
<organism evidence="2 3">
    <name type="scientific">Kibdelosporangium philippinense</name>
    <dbReference type="NCBI Taxonomy" id="211113"/>
    <lineage>
        <taxon>Bacteria</taxon>
        <taxon>Bacillati</taxon>
        <taxon>Actinomycetota</taxon>
        <taxon>Actinomycetes</taxon>
        <taxon>Pseudonocardiales</taxon>
        <taxon>Pseudonocardiaceae</taxon>
        <taxon>Kibdelosporangium</taxon>
    </lineage>
</organism>
<sequence>MIHPIADLAPVLDGAGKGDRRDVADGDQTQREVRRVGFEQHDPASGLLDLSARGEVALEEFGIGDLTGDQLAELVDEQLPAPGILRHQTGCTTAIRLRPA</sequence>
<accession>A0ABS8ZAW7</accession>
<dbReference type="Proteomes" id="UP001521150">
    <property type="component" value="Unassembled WGS sequence"/>
</dbReference>
<keyword evidence="3" id="KW-1185">Reference proteome</keyword>